<dbReference type="Gene3D" id="3.20.20.80">
    <property type="entry name" value="Glycosidases"/>
    <property type="match status" value="1"/>
</dbReference>
<evidence type="ECO:0000256" key="11">
    <source>
        <dbReference type="RuleBase" id="RU000489"/>
    </source>
</evidence>
<evidence type="ECO:0000259" key="14">
    <source>
        <dbReference type="PROSITE" id="PS51910"/>
    </source>
</evidence>
<dbReference type="GO" id="GO:0008843">
    <property type="term" value="F:endochitinase activity"/>
    <property type="evidence" value="ECO:0007669"/>
    <property type="project" value="UniProtKB-EC"/>
</dbReference>
<evidence type="ECO:0000256" key="13">
    <source>
        <dbReference type="SAM" id="SignalP"/>
    </source>
</evidence>
<reference evidence="15 16" key="1">
    <citation type="submission" date="2024-01" db="EMBL/GenBank/DDBJ databases">
        <authorList>
            <person name="Allen C."/>
            <person name="Tagirdzhanova G."/>
        </authorList>
    </citation>
    <scope>NUCLEOTIDE SEQUENCE [LARGE SCALE GENOMIC DNA]</scope>
</reference>
<name>A0ABP0BLL3_9PEZI</name>
<keyword evidence="16" id="KW-1185">Reference proteome</keyword>
<gene>
    <name evidence="15" type="primary">CHT4_2</name>
    <name evidence="15" type="ORF">SEUCBS140593_004260</name>
</gene>
<dbReference type="CDD" id="cd06548">
    <property type="entry name" value="GH18_chitinase"/>
    <property type="match status" value="1"/>
</dbReference>
<keyword evidence="5" id="KW-0964">Secreted</keyword>
<protein>
    <recommendedName>
        <fullName evidence="4">chitinase</fullName>
        <ecNumber evidence="4">3.2.1.14</ecNumber>
    </recommendedName>
</protein>
<dbReference type="InterPro" id="IPR050314">
    <property type="entry name" value="Glycosyl_Hydrlase_18"/>
</dbReference>
<evidence type="ECO:0000256" key="10">
    <source>
        <dbReference type="ARBA" id="ARBA00023326"/>
    </source>
</evidence>
<comment type="catalytic activity">
    <reaction evidence="1">
        <text>Random endo-hydrolysis of N-acetyl-beta-D-glucosaminide (1-&gt;4)-beta-linkages in chitin and chitodextrins.</text>
        <dbReference type="EC" id="3.2.1.14"/>
    </reaction>
</comment>
<feature type="chain" id="PRO_5047475213" description="chitinase" evidence="13">
    <location>
        <begin position="20"/>
        <end position="469"/>
    </location>
</feature>
<evidence type="ECO:0000256" key="5">
    <source>
        <dbReference type="ARBA" id="ARBA00022525"/>
    </source>
</evidence>
<dbReference type="InterPro" id="IPR001223">
    <property type="entry name" value="Glyco_hydro18_cat"/>
</dbReference>
<dbReference type="PROSITE" id="PS01095">
    <property type="entry name" value="GH18_1"/>
    <property type="match status" value="1"/>
</dbReference>
<proteinExistence type="inferred from homology"/>
<keyword evidence="6 11" id="KW-0378">Hydrolase</keyword>
<dbReference type="SMART" id="SM00636">
    <property type="entry name" value="Glyco_18"/>
    <property type="match status" value="1"/>
</dbReference>
<feature type="signal peptide" evidence="13">
    <location>
        <begin position="1"/>
        <end position="19"/>
    </location>
</feature>
<dbReference type="SUPFAM" id="SSF51445">
    <property type="entry name" value="(Trans)glycosidases"/>
    <property type="match status" value="1"/>
</dbReference>
<dbReference type="PANTHER" id="PTHR11177:SF384">
    <property type="entry name" value="CHITINASE"/>
    <property type="match status" value="1"/>
</dbReference>
<dbReference type="Proteomes" id="UP001642482">
    <property type="component" value="Unassembled WGS sequence"/>
</dbReference>
<evidence type="ECO:0000256" key="7">
    <source>
        <dbReference type="ARBA" id="ARBA00023024"/>
    </source>
</evidence>
<dbReference type="Gene3D" id="3.10.50.10">
    <property type="match status" value="1"/>
</dbReference>
<comment type="caution">
    <text evidence="15">The sequence shown here is derived from an EMBL/GenBank/DDBJ whole genome shotgun (WGS) entry which is preliminary data.</text>
</comment>
<keyword evidence="8" id="KW-0119">Carbohydrate metabolism</keyword>
<dbReference type="InterPro" id="IPR017853">
    <property type="entry name" value="GH"/>
</dbReference>
<comment type="subcellular location">
    <subcellularLocation>
        <location evidence="2">Secreted</location>
    </subcellularLocation>
</comment>
<dbReference type="Pfam" id="PF00704">
    <property type="entry name" value="Glyco_hydro_18"/>
    <property type="match status" value="1"/>
</dbReference>
<evidence type="ECO:0000256" key="3">
    <source>
        <dbReference type="ARBA" id="ARBA00008682"/>
    </source>
</evidence>
<evidence type="ECO:0000256" key="12">
    <source>
        <dbReference type="SAM" id="MobiDB-lite"/>
    </source>
</evidence>
<organism evidence="15 16">
    <name type="scientific">Sporothrix eucalyptigena</name>
    <dbReference type="NCBI Taxonomy" id="1812306"/>
    <lineage>
        <taxon>Eukaryota</taxon>
        <taxon>Fungi</taxon>
        <taxon>Dikarya</taxon>
        <taxon>Ascomycota</taxon>
        <taxon>Pezizomycotina</taxon>
        <taxon>Sordariomycetes</taxon>
        <taxon>Sordariomycetidae</taxon>
        <taxon>Ophiostomatales</taxon>
        <taxon>Ophiostomataceae</taxon>
        <taxon>Sporothrix</taxon>
    </lineage>
</organism>
<keyword evidence="9 11" id="KW-0326">Glycosidase</keyword>
<keyword evidence="7" id="KW-0146">Chitin degradation</keyword>
<feature type="domain" description="GH18" evidence="14">
    <location>
        <begin position="86"/>
        <end position="445"/>
    </location>
</feature>
<dbReference type="SUPFAM" id="SSF54556">
    <property type="entry name" value="Chitinase insertion domain"/>
    <property type="match status" value="1"/>
</dbReference>
<dbReference type="EC" id="3.2.1.14" evidence="4"/>
<dbReference type="PROSITE" id="PS51910">
    <property type="entry name" value="GH18_2"/>
    <property type="match status" value="1"/>
</dbReference>
<keyword evidence="13" id="KW-0732">Signal</keyword>
<evidence type="ECO:0000256" key="4">
    <source>
        <dbReference type="ARBA" id="ARBA00012729"/>
    </source>
</evidence>
<comment type="similarity">
    <text evidence="3">Belongs to the glycosyl hydrolase 18 family. Chitinase class V subfamily.</text>
</comment>
<evidence type="ECO:0000256" key="8">
    <source>
        <dbReference type="ARBA" id="ARBA00023277"/>
    </source>
</evidence>
<evidence type="ECO:0000256" key="1">
    <source>
        <dbReference type="ARBA" id="ARBA00000822"/>
    </source>
</evidence>
<evidence type="ECO:0000256" key="9">
    <source>
        <dbReference type="ARBA" id="ARBA00023295"/>
    </source>
</evidence>
<dbReference type="PANTHER" id="PTHR11177">
    <property type="entry name" value="CHITINASE"/>
    <property type="match status" value="1"/>
</dbReference>
<evidence type="ECO:0000256" key="6">
    <source>
        <dbReference type="ARBA" id="ARBA00022801"/>
    </source>
</evidence>
<dbReference type="InterPro" id="IPR011583">
    <property type="entry name" value="Chitinase_II/V-like_cat"/>
</dbReference>
<keyword evidence="10" id="KW-0624">Polysaccharide degradation</keyword>
<feature type="region of interest" description="Disordered" evidence="12">
    <location>
        <begin position="45"/>
        <end position="80"/>
    </location>
</feature>
<evidence type="ECO:0000313" key="15">
    <source>
        <dbReference type="EMBL" id="CAK7220518.1"/>
    </source>
</evidence>
<dbReference type="InterPro" id="IPR001579">
    <property type="entry name" value="Glyco_hydro_18_chit_AS"/>
</dbReference>
<evidence type="ECO:0000313" key="16">
    <source>
        <dbReference type="Proteomes" id="UP001642482"/>
    </source>
</evidence>
<evidence type="ECO:0000256" key="2">
    <source>
        <dbReference type="ARBA" id="ARBA00004613"/>
    </source>
</evidence>
<dbReference type="InterPro" id="IPR029070">
    <property type="entry name" value="Chitinase_insertion_sf"/>
</dbReference>
<sequence length="469" mass="50059">MRSLPVAAISWLLAAQAAAVPSPLNGRSAGYGLSLNATSTRVRGACPARSPTASATIPGDTSAPSVPIGAPNPSSSAFIGNPDDGPVSSLYYSNTGALEPQDLPLDNINRIMYAFGVVASDGTVSAGNVEKDLTEKAGTNLPTSGNNVYGRVRQLNLVKRANRHVKVLLSLGGWGNNGPISAAASSETGRHQFATSVVKLVTDWGFDGIDLDWEYVTTQAERDNVILLLKATREAFDTYSAQNAGGYRFLITYASPAGAQNYEALNIQGMDPYVDTWNLMTYDFAGGWSQVTAFQSNLYPSLTYPKATVTSTDTIVKYYLSQGIAPSKLHVGLPLYGHAFDNTTGLGESFNGTGPGEDNQGGNWSYKDLPRPGAKENNDFDAVAAWSYDPVRKEIITYDNVGSAYTKALYILSENLGGAFFWEANDDKHGNGSLVDTVARSFLQLSTSQNLLSYPTSKYDNIRSGSPTS</sequence>
<accession>A0ABP0BLL3</accession>
<dbReference type="EMBL" id="CAWUHD010000036">
    <property type="protein sequence ID" value="CAK7220518.1"/>
    <property type="molecule type" value="Genomic_DNA"/>
</dbReference>